<feature type="signal peptide" evidence="2">
    <location>
        <begin position="1"/>
        <end position="25"/>
    </location>
</feature>
<feature type="compositionally biased region" description="Low complexity" evidence="1">
    <location>
        <begin position="441"/>
        <end position="465"/>
    </location>
</feature>
<sequence>MDGRRWHRFCLRACLTVLPWPLSVALLKDEMQFGLHWANQRGDLTCICVIGSVCVYTRDAFWQIVREGQQRATRTAHLALRQQAAGDMSSRLRAVPSQRLLFGRHERGRWAIKRDKRGSWDASKAGMSNRFGYETGSGRASQQLQQALQRTISTRMHAYSVQRPFRWGWGLGSARWGDLRWALKETCLSWKQRSALDWYGAVWEARTARSTSHLCLRVLRRKCAAGIAREKVFQKNNSQAKAAAYARCAQAPIRGHRATANAHPALEPPSPFGSTAPRLVMGGRLRARPTLHCCSVLLARLRACEKRDSGLSGRCEQQRVGWDYENPTWTRGRQPITNTRGRHLEQAAAKRKHAIPPDISAAARPYQTGAAKATRGPGTTPPSSSRYQQPGPWKATSIMAAAAAASCRREDERAHHWLSQHAGIWRLHRGSGRRQTEAARRASGGLLGAGESSQAAAMAATGARD</sequence>
<keyword evidence="2" id="KW-0732">Signal</keyword>
<evidence type="ECO:0000313" key="3">
    <source>
        <dbReference type="EMBL" id="KAF2647728.1"/>
    </source>
</evidence>
<dbReference type="EMBL" id="MU004588">
    <property type="protein sequence ID" value="KAF2647728.1"/>
    <property type="molecule type" value="Genomic_DNA"/>
</dbReference>
<evidence type="ECO:0000313" key="4">
    <source>
        <dbReference type="Proteomes" id="UP000799324"/>
    </source>
</evidence>
<evidence type="ECO:0000256" key="1">
    <source>
        <dbReference type="SAM" id="MobiDB-lite"/>
    </source>
</evidence>
<dbReference type="Proteomes" id="UP000799324">
    <property type="component" value="Unassembled WGS sequence"/>
</dbReference>
<organism evidence="3 4">
    <name type="scientific">Lophiostoma macrostomum CBS 122681</name>
    <dbReference type="NCBI Taxonomy" id="1314788"/>
    <lineage>
        <taxon>Eukaryota</taxon>
        <taxon>Fungi</taxon>
        <taxon>Dikarya</taxon>
        <taxon>Ascomycota</taxon>
        <taxon>Pezizomycotina</taxon>
        <taxon>Dothideomycetes</taxon>
        <taxon>Pleosporomycetidae</taxon>
        <taxon>Pleosporales</taxon>
        <taxon>Lophiostomataceae</taxon>
        <taxon>Lophiostoma</taxon>
    </lineage>
</organism>
<evidence type="ECO:0000256" key="2">
    <source>
        <dbReference type="SAM" id="SignalP"/>
    </source>
</evidence>
<gene>
    <name evidence="3" type="ORF">K491DRAFT_685292</name>
</gene>
<protein>
    <submittedName>
        <fullName evidence="3">Uncharacterized protein</fullName>
    </submittedName>
</protein>
<name>A0A6A6SN06_9PLEO</name>
<dbReference type="AlphaFoldDB" id="A0A6A6SN06"/>
<feature type="chain" id="PRO_5025664195" evidence="2">
    <location>
        <begin position="26"/>
        <end position="465"/>
    </location>
</feature>
<accession>A0A6A6SN06</accession>
<feature type="region of interest" description="Disordered" evidence="1">
    <location>
        <begin position="367"/>
        <end position="391"/>
    </location>
</feature>
<reference evidence="3" key="1">
    <citation type="journal article" date="2020" name="Stud. Mycol.">
        <title>101 Dothideomycetes genomes: a test case for predicting lifestyles and emergence of pathogens.</title>
        <authorList>
            <person name="Haridas S."/>
            <person name="Albert R."/>
            <person name="Binder M."/>
            <person name="Bloem J."/>
            <person name="Labutti K."/>
            <person name="Salamov A."/>
            <person name="Andreopoulos B."/>
            <person name="Baker S."/>
            <person name="Barry K."/>
            <person name="Bills G."/>
            <person name="Bluhm B."/>
            <person name="Cannon C."/>
            <person name="Castanera R."/>
            <person name="Culley D."/>
            <person name="Daum C."/>
            <person name="Ezra D."/>
            <person name="Gonzalez J."/>
            <person name="Henrissat B."/>
            <person name="Kuo A."/>
            <person name="Liang C."/>
            <person name="Lipzen A."/>
            <person name="Lutzoni F."/>
            <person name="Magnuson J."/>
            <person name="Mondo S."/>
            <person name="Nolan M."/>
            <person name="Ohm R."/>
            <person name="Pangilinan J."/>
            <person name="Park H.-J."/>
            <person name="Ramirez L."/>
            <person name="Alfaro M."/>
            <person name="Sun H."/>
            <person name="Tritt A."/>
            <person name="Yoshinaga Y."/>
            <person name="Zwiers L.-H."/>
            <person name="Turgeon B."/>
            <person name="Goodwin S."/>
            <person name="Spatafora J."/>
            <person name="Crous P."/>
            <person name="Grigoriev I."/>
        </authorList>
    </citation>
    <scope>NUCLEOTIDE SEQUENCE</scope>
    <source>
        <strain evidence="3">CBS 122681</strain>
    </source>
</reference>
<feature type="region of interest" description="Disordered" evidence="1">
    <location>
        <begin position="429"/>
        <end position="465"/>
    </location>
</feature>
<proteinExistence type="predicted"/>
<keyword evidence="4" id="KW-1185">Reference proteome</keyword>